<accession>A0A971M3P7</accession>
<dbReference type="SUPFAM" id="SSF46785">
    <property type="entry name" value="Winged helix' DNA-binding domain"/>
    <property type="match status" value="1"/>
</dbReference>
<dbReference type="InterPro" id="IPR050707">
    <property type="entry name" value="HTH_MetabolicPath_Reg"/>
</dbReference>
<dbReference type="Pfam" id="PF09339">
    <property type="entry name" value="HTH_IclR"/>
    <property type="match status" value="1"/>
</dbReference>
<dbReference type="AlphaFoldDB" id="A0A971M3P7"/>
<dbReference type="InterPro" id="IPR014757">
    <property type="entry name" value="Tscrpt_reg_IclR_C"/>
</dbReference>
<dbReference type="SMART" id="SM00346">
    <property type="entry name" value="HTH_ICLR"/>
    <property type="match status" value="1"/>
</dbReference>
<dbReference type="GO" id="GO:0003677">
    <property type="term" value="F:DNA binding"/>
    <property type="evidence" value="ECO:0007669"/>
    <property type="project" value="UniProtKB-KW"/>
</dbReference>
<reference evidence="6" key="1">
    <citation type="journal article" date="2020" name="Biotechnol. Biofuels">
        <title>New insights from the biogas microbiome by comprehensive genome-resolved metagenomics of nearly 1600 species originating from multiple anaerobic digesters.</title>
        <authorList>
            <person name="Campanaro S."/>
            <person name="Treu L."/>
            <person name="Rodriguez-R L.M."/>
            <person name="Kovalovszki A."/>
            <person name="Ziels R.M."/>
            <person name="Maus I."/>
            <person name="Zhu X."/>
            <person name="Kougias P.G."/>
            <person name="Basile A."/>
            <person name="Luo G."/>
            <person name="Schluter A."/>
            <person name="Konstantinidis K.T."/>
            <person name="Angelidaki I."/>
        </authorList>
    </citation>
    <scope>NUCLEOTIDE SEQUENCE</scope>
    <source>
        <strain evidence="6">AS06rmzACSIP_7</strain>
    </source>
</reference>
<evidence type="ECO:0000313" key="6">
    <source>
        <dbReference type="EMBL" id="NLW35100.1"/>
    </source>
</evidence>
<keyword evidence="1" id="KW-0805">Transcription regulation</keyword>
<dbReference type="PROSITE" id="PS51077">
    <property type="entry name" value="HTH_ICLR"/>
    <property type="match status" value="1"/>
</dbReference>
<keyword evidence="3" id="KW-0804">Transcription</keyword>
<dbReference type="GO" id="GO:0045892">
    <property type="term" value="P:negative regulation of DNA-templated transcription"/>
    <property type="evidence" value="ECO:0007669"/>
    <property type="project" value="TreeGrafter"/>
</dbReference>
<evidence type="ECO:0000256" key="2">
    <source>
        <dbReference type="ARBA" id="ARBA00023125"/>
    </source>
</evidence>
<dbReference type="SUPFAM" id="SSF55781">
    <property type="entry name" value="GAF domain-like"/>
    <property type="match status" value="1"/>
</dbReference>
<dbReference type="Proteomes" id="UP000777265">
    <property type="component" value="Unassembled WGS sequence"/>
</dbReference>
<dbReference type="Pfam" id="PF01614">
    <property type="entry name" value="IclR_C"/>
    <property type="match status" value="1"/>
</dbReference>
<dbReference type="PANTHER" id="PTHR30136">
    <property type="entry name" value="HELIX-TURN-HELIX TRANSCRIPTIONAL REGULATOR, ICLR FAMILY"/>
    <property type="match status" value="1"/>
</dbReference>
<evidence type="ECO:0000256" key="3">
    <source>
        <dbReference type="ARBA" id="ARBA00023163"/>
    </source>
</evidence>
<evidence type="ECO:0000256" key="1">
    <source>
        <dbReference type="ARBA" id="ARBA00023015"/>
    </source>
</evidence>
<dbReference type="Gene3D" id="3.30.450.40">
    <property type="match status" value="1"/>
</dbReference>
<dbReference type="Gene3D" id="1.10.10.10">
    <property type="entry name" value="Winged helix-like DNA-binding domain superfamily/Winged helix DNA-binding domain"/>
    <property type="match status" value="1"/>
</dbReference>
<dbReference type="InterPro" id="IPR005471">
    <property type="entry name" value="Tscrpt_reg_IclR_N"/>
</dbReference>
<dbReference type="PANTHER" id="PTHR30136:SF35">
    <property type="entry name" value="HTH-TYPE TRANSCRIPTIONAL REGULATOR RV1719"/>
    <property type="match status" value="1"/>
</dbReference>
<dbReference type="PROSITE" id="PS51078">
    <property type="entry name" value="ICLR_ED"/>
    <property type="match status" value="1"/>
</dbReference>
<organism evidence="6 7">
    <name type="scientific">Syntrophorhabdus aromaticivorans</name>
    <dbReference type="NCBI Taxonomy" id="328301"/>
    <lineage>
        <taxon>Bacteria</taxon>
        <taxon>Pseudomonadati</taxon>
        <taxon>Thermodesulfobacteriota</taxon>
        <taxon>Syntrophorhabdia</taxon>
        <taxon>Syntrophorhabdales</taxon>
        <taxon>Syntrophorhabdaceae</taxon>
        <taxon>Syntrophorhabdus</taxon>
    </lineage>
</organism>
<feature type="domain" description="HTH iclR-type" evidence="4">
    <location>
        <begin position="11"/>
        <end position="73"/>
    </location>
</feature>
<dbReference type="FunFam" id="1.10.10.10:FF:000056">
    <property type="entry name" value="IclR family transcriptional regulator"/>
    <property type="match status" value="1"/>
</dbReference>
<evidence type="ECO:0000259" key="5">
    <source>
        <dbReference type="PROSITE" id="PS51078"/>
    </source>
</evidence>
<evidence type="ECO:0000313" key="7">
    <source>
        <dbReference type="Proteomes" id="UP000777265"/>
    </source>
</evidence>
<dbReference type="InterPro" id="IPR029016">
    <property type="entry name" value="GAF-like_dom_sf"/>
</dbReference>
<reference evidence="6" key="2">
    <citation type="submission" date="2020-01" db="EMBL/GenBank/DDBJ databases">
        <authorList>
            <person name="Campanaro S."/>
        </authorList>
    </citation>
    <scope>NUCLEOTIDE SEQUENCE</scope>
    <source>
        <strain evidence="6">AS06rmzACSIP_7</strain>
    </source>
</reference>
<dbReference type="GO" id="GO:0003700">
    <property type="term" value="F:DNA-binding transcription factor activity"/>
    <property type="evidence" value="ECO:0007669"/>
    <property type="project" value="TreeGrafter"/>
</dbReference>
<feature type="domain" description="IclR-ED" evidence="5">
    <location>
        <begin position="74"/>
        <end position="258"/>
    </location>
</feature>
<comment type="caution">
    <text evidence="6">The sequence shown here is derived from an EMBL/GenBank/DDBJ whole genome shotgun (WGS) entry which is preliminary data.</text>
</comment>
<name>A0A971M3P7_9BACT</name>
<keyword evidence="2" id="KW-0238">DNA-binding</keyword>
<sequence length="268" mass="30106">METVRRGTFYNRSLERALQILNAFDTESQSLGLGQLSDILKLSRPTIFRLCSTLQEYGFLIQDQESKRYSLGMRLLELGSIVLDSFSLRAVASPHLSRLQMNLGKTIFLGILERDELLYIDKREAPESRITFTAHIGARRRPYWGMLGPVLMAYLPDEEIERLLQKSPLILATKKSITENDKFIEWLRQVRDQGFVIDVETTLEGITGVAAPVRSFSGKVVAAVGAAFISTSVDSKGLKKVIKETVAAALNISRELGYSDRIERPIPL</sequence>
<dbReference type="EMBL" id="JAAYEE010000104">
    <property type="protein sequence ID" value="NLW35100.1"/>
    <property type="molecule type" value="Genomic_DNA"/>
</dbReference>
<gene>
    <name evidence="6" type="ORF">GXY80_06405</name>
</gene>
<protein>
    <submittedName>
        <fullName evidence="6">IclR family transcriptional regulator</fullName>
    </submittedName>
</protein>
<dbReference type="InterPro" id="IPR036388">
    <property type="entry name" value="WH-like_DNA-bd_sf"/>
</dbReference>
<evidence type="ECO:0000259" key="4">
    <source>
        <dbReference type="PROSITE" id="PS51077"/>
    </source>
</evidence>
<dbReference type="InterPro" id="IPR036390">
    <property type="entry name" value="WH_DNA-bd_sf"/>
</dbReference>
<proteinExistence type="predicted"/>